<keyword evidence="2" id="KW-1185">Reference proteome</keyword>
<sequence>MCREFELASLKTTSMIPLSSHTSIQSISALPIWKAWELPLYGKSPFVTKLIIDIQVRIQLTSNNSPDLGMLCEFGQQMDEYLKDGTYRQCSANPKIQNMTSIKQWYKEYHASRNYKLTALDVSIAEVCKIEPAFSLPKHRHNMQSSLTKFFTRHNLQAILVPSHPEVSAFTPANIAGYPTINLPIGFNSDGSSAGLTLYGPSNSNSLLLKLAQAFDSQTYRPKFLV</sequence>
<evidence type="ECO:0000313" key="2">
    <source>
        <dbReference type="Proteomes" id="UP001165960"/>
    </source>
</evidence>
<evidence type="ECO:0000313" key="1">
    <source>
        <dbReference type="EMBL" id="KAJ9074499.1"/>
    </source>
</evidence>
<dbReference type="Proteomes" id="UP001165960">
    <property type="component" value="Unassembled WGS sequence"/>
</dbReference>
<name>A0ACC2TIE4_9FUNG</name>
<organism evidence="1 2">
    <name type="scientific">Entomophthora muscae</name>
    <dbReference type="NCBI Taxonomy" id="34485"/>
    <lineage>
        <taxon>Eukaryota</taxon>
        <taxon>Fungi</taxon>
        <taxon>Fungi incertae sedis</taxon>
        <taxon>Zoopagomycota</taxon>
        <taxon>Entomophthoromycotina</taxon>
        <taxon>Entomophthoromycetes</taxon>
        <taxon>Entomophthorales</taxon>
        <taxon>Entomophthoraceae</taxon>
        <taxon>Entomophthora</taxon>
    </lineage>
</organism>
<comment type="caution">
    <text evidence="1">The sequence shown here is derived from an EMBL/GenBank/DDBJ whole genome shotgun (WGS) entry which is preliminary data.</text>
</comment>
<accession>A0ACC2TIE4</accession>
<dbReference type="EMBL" id="QTSX02002856">
    <property type="protein sequence ID" value="KAJ9074499.1"/>
    <property type="molecule type" value="Genomic_DNA"/>
</dbReference>
<gene>
    <name evidence="1" type="primary">amiA2</name>
    <name evidence="1" type="ORF">DSO57_1005817</name>
</gene>
<protein>
    <submittedName>
        <fullName evidence="1">Amidase AmiA2</fullName>
        <ecNumber evidence="1">3.5.1.4</ecNumber>
    </submittedName>
</protein>
<reference evidence="1" key="1">
    <citation type="submission" date="2022-04" db="EMBL/GenBank/DDBJ databases">
        <title>Genome of the entomopathogenic fungus Entomophthora muscae.</title>
        <authorList>
            <person name="Elya C."/>
            <person name="Lovett B.R."/>
            <person name="Lee E."/>
            <person name="Macias A.M."/>
            <person name="Hajek A.E."/>
            <person name="De Bivort B.L."/>
            <person name="Kasson M.T."/>
            <person name="De Fine Licht H.H."/>
            <person name="Stajich J.E."/>
        </authorList>
    </citation>
    <scope>NUCLEOTIDE SEQUENCE</scope>
    <source>
        <strain evidence="1">Berkeley</strain>
    </source>
</reference>
<dbReference type="EC" id="3.5.1.4" evidence="1"/>
<keyword evidence="1" id="KW-0378">Hydrolase</keyword>
<proteinExistence type="predicted"/>